<proteinExistence type="predicted"/>
<evidence type="ECO:0000313" key="2">
    <source>
        <dbReference type="EMBL" id="ECW2470754.1"/>
    </source>
</evidence>
<dbReference type="AlphaFoldDB" id="A0A5U8K1B3"/>
<protein>
    <submittedName>
        <fullName evidence="1">Uncharacterized protein</fullName>
    </submittedName>
</protein>
<name>A0A5U8K1B3_SALEB</name>
<accession>A0A5U8K1B3</accession>
<gene>
    <name evidence="1" type="ORF">DOV67_14725</name>
    <name evidence="2" type="ORF">EZX71_22950</name>
</gene>
<comment type="caution">
    <text evidence="1">The sequence shown here is derived from an EMBL/GenBank/DDBJ whole genome shotgun (WGS) entry which is preliminary data.</text>
</comment>
<dbReference type="Proteomes" id="UP000839733">
    <property type="component" value="Unassembled WGS sequence"/>
</dbReference>
<organism evidence="1">
    <name type="scientific">Salmonella enterica subsp. enterica serovar Java</name>
    <dbReference type="NCBI Taxonomy" id="224729"/>
    <lineage>
        <taxon>Bacteria</taxon>
        <taxon>Pseudomonadati</taxon>
        <taxon>Pseudomonadota</taxon>
        <taxon>Gammaproteobacteria</taxon>
        <taxon>Enterobacterales</taxon>
        <taxon>Enterobacteriaceae</taxon>
        <taxon>Salmonella</taxon>
    </lineage>
</organism>
<evidence type="ECO:0000313" key="1">
    <source>
        <dbReference type="EMBL" id="EBR8572810.1"/>
    </source>
</evidence>
<sequence length="62" mass="6928">MSKLTRELVAQSILSSIENYVFEIIDSVENDVGVLTEEDHYTLNAWVTNAVEKAVTELEAAQ</sequence>
<dbReference type="EMBL" id="AAKVUB010000038">
    <property type="protein sequence ID" value="ECW2470754.1"/>
    <property type="molecule type" value="Genomic_DNA"/>
</dbReference>
<reference evidence="1" key="1">
    <citation type="submission" date="2018-06" db="EMBL/GenBank/DDBJ databases">
        <authorList>
            <person name="Ashton P.M."/>
            <person name="Dallman T."/>
            <person name="Nair S."/>
            <person name="De Pinna E."/>
            <person name="Peters T."/>
            <person name="Grant K."/>
        </authorList>
    </citation>
    <scope>NUCLEOTIDE SEQUENCE [LARGE SCALE GENOMIC DNA]</scope>
    <source>
        <strain evidence="2">367309</strain>
        <strain evidence="1">498895</strain>
    </source>
</reference>
<dbReference type="EMBL" id="AAGTQF010000037">
    <property type="protein sequence ID" value="EBR8572810.1"/>
    <property type="molecule type" value="Genomic_DNA"/>
</dbReference>
<dbReference type="Proteomes" id="UP000839708">
    <property type="component" value="Unassembled WGS sequence"/>
</dbReference>